<feature type="binding site" evidence="5">
    <location>
        <begin position="14"/>
        <end position="21"/>
    </location>
    <ligand>
        <name>ATP</name>
        <dbReference type="ChEBI" id="CHEBI:30616"/>
    </ligand>
</feature>
<dbReference type="PROSITE" id="PS00675">
    <property type="entry name" value="SIGMA54_INTERACT_1"/>
    <property type="match status" value="1"/>
</dbReference>
<dbReference type="InterPro" id="IPR025662">
    <property type="entry name" value="Sigma_54_int_dom_ATP-bd_1"/>
</dbReference>
<dbReference type="Pfam" id="PF00063">
    <property type="entry name" value="Myosin_head"/>
    <property type="match status" value="1"/>
</dbReference>
<dbReference type="EMBL" id="KQ420524">
    <property type="protein sequence ID" value="KOF80015.1"/>
    <property type="molecule type" value="Genomic_DNA"/>
</dbReference>
<keyword evidence="2 5" id="KW-0067">ATP-binding</keyword>
<evidence type="ECO:0000259" key="6">
    <source>
        <dbReference type="PROSITE" id="PS51456"/>
    </source>
</evidence>
<dbReference type="InterPro" id="IPR001609">
    <property type="entry name" value="Myosin_head_motor_dom-like"/>
</dbReference>
<comment type="similarity">
    <text evidence="5">Belongs to the TRAFAC class myosin-kinesin ATPase superfamily. Myosin family.</text>
</comment>
<evidence type="ECO:0000256" key="3">
    <source>
        <dbReference type="ARBA" id="ARBA00023123"/>
    </source>
</evidence>
<dbReference type="SUPFAM" id="SSF52540">
    <property type="entry name" value="P-loop containing nucleoside triphosphate hydrolases"/>
    <property type="match status" value="1"/>
</dbReference>
<accession>A0A0L8GTS8</accession>
<keyword evidence="1 5" id="KW-0547">Nucleotide-binding</keyword>
<keyword evidence="5" id="KW-0009">Actin-binding</keyword>
<dbReference type="Gene3D" id="3.40.850.10">
    <property type="entry name" value="Kinesin motor domain"/>
    <property type="match status" value="1"/>
</dbReference>
<dbReference type="GO" id="GO:0003774">
    <property type="term" value="F:cytoskeletal motor activity"/>
    <property type="evidence" value="ECO:0007669"/>
    <property type="project" value="UniProtKB-UniRule"/>
</dbReference>
<name>A0A0L8GTS8_OCTBM</name>
<evidence type="ECO:0000256" key="2">
    <source>
        <dbReference type="ARBA" id="ARBA00022840"/>
    </source>
</evidence>
<feature type="domain" description="Myosin motor" evidence="6">
    <location>
        <begin position="1"/>
        <end position="60"/>
    </location>
</feature>
<evidence type="ECO:0000256" key="4">
    <source>
        <dbReference type="ARBA" id="ARBA00023175"/>
    </source>
</evidence>
<dbReference type="PROSITE" id="PS51456">
    <property type="entry name" value="MYOSIN_MOTOR"/>
    <property type="match status" value="1"/>
</dbReference>
<dbReference type="GO" id="GO:0005524">
    <property type="term" value="F:ATP binding"/>
    <property type="evidence" value="ECO:0007669"/>
    <property type="project" value="UniProtKB-UniRule"/>
</dbReference>
<evidence type="ECO:0000256" key="5">
    <source>
        <dbReference type="PROSITE-ProRule" id="PRU00782"/>
    </source>
</evidence>
<protein>
    <recommendedName>
        <fullName evidence="6">Myosin motor domain-containing protein</fullName>
    </recommendedName>
</protein>
<sequence length="60" mass="6677">MLEGDKNQGILISGESGAGKTEISKHILKKIIYKRNQKNCSLEEKVNKPSFASICWKKVG</sequence>
<dbReference type="InterPro" id="IPR027417">
    <property type="entry name" value="P-loop_NTPase"/>
</dbReference>
<keyword evidence="3 5" id="KW-0518">Myosin</keyword>
<dbReference type="AlphaFoldDB" id="A0A0L8GTS8"/>
<organism evidence="7">
    <name type="scientific">Octopus bimaculoides</name>
    <name type="common">California two-spotted octopus</name>
    <dbReference type="NCBI Taxonomy" id="37653"/>
    <lineage>
        <taxon>Eukaryota</taxon>
        <taxon>Metazoa</taxon>
        <taxon>Spiralia</taxon>
        <taxon>Lophotrochozoa</taxon>
        <taxon>Mollusca</taxon>
        <taxon>Cephalopoda</taxon>
        <taxon>Coleoidea</taxon>
        <taxon>Octopodiformes</taxon>
        <taxon>Octopoda</taxon>
        <taxon>Incirrata</taxon>
        <taxon>Octopodidae</taxon>
        <taxon>Octopus</taxon>
    </lineage>
</organism>
<dbReference type="GO" id="GO:0003779">
    <property type="term" value="F:actin binding"/>
    <property type="evidence" value="ECO:0007669"/>
    <property type="project" value="UniProtKB-KW"/>
</dbReference>
<keyword evidence="4 5" id="KW-0505">Motor protein</keyword>
<proteinExistence type="inferred from homology"/>
<gene>
    <name evidence="7" type="ORF">OCBIM_22028574mg</name>
</gene>
<evidence type="ECO:0000313" key="7">
    <source>
        <dbReference type="EMBL" id="KOF80015.1"/>
    </source>
</evidence>
<dbReference type="InterPro" id="IPR036961">
    <property type="entry name" value="Kinesin_motor_dom_sf"/>
</dbReference>
<reference evidence="7" key="1">
    <citation type="submission" date="2015-07" db="EMBL/GenBank/DDBJ databases">
        <title>MeaNS - Measles Nucleotide Surveillance Program.</title>
        <authorList>
            <person name="Tran T."/>
            <person name="Druce J."/>
        </authorList>
    </citation>
    <scope>NUCLEOTIDE SEQUENCE</scope>
    <source>
        <strain evidence="7">UCB-OBI-ISO-001</strain>
        <tissue evidence="7">Gonad</tissue>
    </source>
</reference>
<evidence type="ECO:0000256" key="1">
    <source>
        <dbReference type="ARBA" id="ARBA00022741"/>
    </source>
</evidence>
<dbReference type="GO" id="GO:0016459">
    <property type="term" value="C:myosin complex"/>
    <property type="evidence" value="ECO:0007669"/>
    <property type="project" value="UniProtKB-KW"/>
</dbReference>
<comment type="caution">
    <text evidence="5">Lacks conserved residue(s) required for the propagation of feature annotation.</text>
</comment>